<dbReference type="OrthoDB" id="286301at2759"/>
<feature type="signal peptide" evidence="2">
    <location>
        <begin position="1"/>
        <end position="16"/>
    </location>
</feature>
<dbReference type="SMART" id="SM00554">
    <property type="entry name" value="FAS1"/>
    <property type="match status" value="2"/>
</dbReference>
<dbReference type="GO" id="GO:0000329">
    <property type="term" value="C:fungal-type vacuole membrane"/>
    <property type="evidence" value="ECO:0007669"/>
    <property type="project" value="TreeGrafter"/>
</dbReference>
<keyword evidence="2" id="KW-0732">Signal</keyword>
<comment type="caution">
    <text evidence="4">The sequence shown here is derived from an EMBL/GenBank/DDBJ whole genome shotgun (WGS) entry which is preliminary data.</text>
</comment>
<gene>
    <name evidence="4" type="ORF">CANVERA_P4877</name>
</gene>
<keyword evidence="1" id="KW-0812">Transmembrane</keyword>
<dbReference type="InterPro" id="IPR036378">
    <property type="entry name" value="FAS1_dom_sf"/>
</dbReference>
<dbReference type="EMBL" id="CANTUO010000006">
    <property type="protein sequence ID" value="CAI5760367.1"/>
    <property type="molecule type" value="Genomic_DNA"/>
</dbReference>
<dbReference type="PANTHER" id="PTHR10900">
    <property type="entry name" value="PERIOSTIN-RELATED"/>
    <property type="match status" value="1"/>
</dbReference>
<feature type="transmembrane region" description="Helical" evidence="1">
    <location>
        <begin position="820"/>
        <end position="847"/>
    </location>
</feature>
<organism evidence="4 5">
    <name type="scientific">Candida verbasci</name>
    <dbReference type="NCBI Taxonomy" id="1227364"/>
    <lineage>
        <taxon>Eukaryota</taxon>
        <taxon>Fungi</taxon>
        <taxon>Dikarya</taxon>
        <taxon>Ascomycota</taxon>
        <taxon>Saccharomycotina</taxon>
        <taxon>Pichiomycetes</taxon>
        <taxon>Debaryomycetaceae</taxon>
        <taxon>Candida/Lodderomyces clade</taxon>
        <taxon>Candida</taxon>
    </lineage>
</organism>
<reference evidence="4" key="1">
    <citation type="submission" date="2022-12" db="EMBL/GenBank/DDBJ databases">
        <authorList>
            <person name="Brejova B."/>
        </authorList>
    </citation>
    <scope>NUCLEOTIDE SEQUENCE</scope>
</reference>
<proteinExistence type="predicted"/>
<evidence type="ECO:0000259" key="3">
    <source>
        <dbReference type="PROSITE" id="PS50213"/>
    </source>
</evidence>
<dbReference type="PROSITE" id="PS50213">
    <property type="entry name" value="FAS1"/>
    <property type="match status" value="1"/>
</dbReference>
<dbReference type="SUPFAM" id="SSF82153">
    <property type="entry name" value="FAS1 domain"/>
    <property type="match status" value="2"/>
</dbReference>
<dbReference type="InterPro" id="IPR050904">
    <property type="entry name" value="Adhesion/Biosynth-related"/>
</dbReference>
<dbReference type="InterPro" id="IPR000782">
    <property type="entry name" value="FAS1_domain"/>
</dbReference>
<evidence type="ECO:0000256" key="2">
    <source>
        <dbReference type="SAM" id="SignalP"/>
    </source>
</evidence>
<evidence type="ECO:0000313" key="5">
    <source>
        <dbReference type="Proteomes" id="UP001152885"/>
    </source>
</evidence>
<sequence length="962" mass="109248">MTILLWLFYLFHIINGISIVNKPPDSTYPDIPNTLVDILSSQPQFSYFLRHLQRHGLIPQLNLMKNVTLLAPINSAFVNKNNDDEWNNNQLLRYIVNQKFRVGYLNDQDAIFETLYKIDKKTYYPIKISPDFESKEYVIDNIASIVDEDIYAKHQHSFVQGIDHLLPLKPTICQVLINSTIPEISIMSSIFQSIFENGEDCETFSKGYQSFILPTNNLIKSSLTNIELAYYLLNFNTIRGATKGTTEEATKEVNNDIKDLLENLMFSEFIFGVNNTNSKAKAKSGLKQEFKFKKNKLEVGSLETDNSHVLSNGAIHIFDEGESFFKTLKVPTVDMVARKALYALNYSNFVKELQFRSLDYLIDGSVKKQSIILGIDQRDDTNEEVNLLSFSSKQNLLYQFVNEEIKIKDDLHILVDSKLCSNKKIGGCYKIKISSSAENGDTKTTINDEVDVIESIPIANSSVIYIGNEEITPPVNLKHSLGDLISSGTIPRHLENVEIDRTSCLRTLGYLNTFNLYSLDDNEAGYSIFLPCGAKTTQINKKTSLWDDLGLVLDYLESNPKLFKKIIQGLFLNGVVYSNFKGNKKLKSLNGQKVQVSGEQKNDTNFISLNKTIVEIASNSDILFNQGIVHVLDKILLPDDFQLPIEDLIKTTFDTKFPGFSIDNLLKFYPKIKKSLTGNHPFSLLVPTPESLKDFNITSSFHDLIKFIDFHLIPNDEVSKILDCINGVNQDSIIKTNLSQGGLTCRHKNDKVMLKLYKLNETETNIESYNKDQEVRVLKHGCTSEYKGSTKDISCIFLLEKPMNLKWFEKTHTGDNFLHIHLGLVSVGIGVILGLIMFGGVMVGFVYCTSRKKTYNLDSEHYFPRSDSGYMSVLTDDDEYLPYDRGYETDTDVLRSETDGLLLPSNLKRKKRIKKIDYGSIINNENDDNRFTVLPKATLPRNIGNLKETLNRDRNIPGCSQF</sequence>
<accession>A0A9W4U1Q5</accession>
<protein>
    <recommendedName>
        <fullName evidence="3">FAS1 domain-containing protein</fullName>
    </recommendedName>
</protein>
<dbReference type="Proteomes" id="UP001152885">
    <property type="component" value="Unassembled WGS sequence"/>
</dbReference>
<evidence type="ECO:0000313" key="4">
    <source>
        <dbReference type="EMBL" id="CAI5760367.1"/>
    </source>
</evidence>
<evidence type="ECO:0000256" key="1">
    <source>
        <dbReference type="SAM" id="Phobius"/>
    </source>
</evidence>
<keyword evidence="5" id="KW-1185">Reference proteome</keyword>
<dbReference type="Gene3D" id="2.30.180.10">
    <property type="entry name" value="FAS1 domain"/>
    <property type="match status" value="2"/>
</dbReference>
<keyword evidence="1" id="KW-1133">Transmembrane helix</keyword>
<dbReference type="PANTHER" id="PTHR10900:SF77">
    <property type="entry name" value="FI19380P1"/>
    <property type="match status" value="1"/>
</dbReference>
<dbReference type="AlphaFoldDB" id="A0A9W4U1Q5"/>
<dbReference type="GO" id="GO:0016236">
    <property type="term" value="P:macroautophagy"/>
    <property type="evidence" value="ECO:0007669"/>
    <property type="project" value="TreeGrafter"/>
</dbReference>
<feature type="chain" id="PRO_5040745143" description="FAS1 domain-containing protein" evidence="2">
    <location>
        <begin position="17"/>
        <end position="962"/>
    </location>
</feature>
<dbReference type="Pfam" id="PF02469">
    <property type="entry name" value="Fasciclin"/>
    <property type="match status" value="2"/>
</dbReference>
<keyword evidence="1" id="KW-0472">Membrane</keyword>
<feature type="domain" description="FAS1" evidence="3">
    <location>
        <begin position="32"/>
        <end position="166"/>
    </location>
</feature>
<name>A0A9W4U1Q5_9ASCO</name>